<keyword evidence="1" id="KW-1133">Transmembrane helix</keyword>
<organism evidence="2">
    <name type="scientific">Serratia marcescens</name>
    <dbReference type="NCBI Taxonomy" id="615"/>
    <lineage>
        <taxon>Bacteria</taxon>
        <taxon>Pseudomonadati</taxon>
        <taxon>Pseudomonadota</taxon>
        <taxon>Gammaproteobacteria</taxon>
        <taxon>Enterobacterales</taxon>
        <taxon>Yersiniaceae</taxon>
        <taxon>Serratia</taxon>
    </lineage>
</organism>
<gene>
    <name evidence="2" type="ORF">E0L31_15495</name>
</gene>
<comment type="caution">
    <text evidence="2">The sequence shown here is derived from an EMBL/GenBank/DDBJ whole genome shotgun (WGS) entry which is preliminary data.</text>
</comment>
<reference evidence="2" key="1">
    <citation type="submission" date="2019-03" db="EMBL/GenBank/DDBJ databases">
        <title>Serratia marcescens strain N2 draft genome.</title>
        <authorList>
            <person name="Yassin A."/>
            <person name="El-Kenawy N."/>
            <person name="Youssef N.H."/>
        </authorList>
    </citation>
    <scope>NUCLEOTIDE SEQUENCE [LARGE SCALE GENOMIC DNA]</scope>
    <source>
        <strain evidence="2">N2</strain>
    </source>
</reference>
<sequence length="126" mass="13429">MALIALSYSLAEPADASGFLATFAPGVVQRRAEKIVARHLPSPAQCEETPPEEELVTPNKRLSLESNSPAKSLGLVVGDTLEPLFAAVIVITLVVTSVLLHGLTLAPLLHLRKTKNRETQPGPPPH</sequence>
<keyword evidence="1" id="KW-0812">Transmembrane</keyword>
<feature type="transmembrane region" description="Helical" evidence="1">
    <location>
        <begin position="84"/>
        <end position="109"/>
    </location>
</feature>
<dbReference type="AlphaFoldDB" id="A0A9X8VGZ0"/>
<name>A0A9X8VGZ0_SERMA</name>
<accession>A0A9X8VGZ0</accession>
<evidence type="ECO:0000313" key="2">
    <source>
        <dbReference type="EMBL" id="TFU95803.1"/>
    </source>
</evidence>
<protein>
    <submittedName>
        <fullName evidence="2">Uncharacterized protein</fullName>
    </submittedName>
</protein>
<proteinExistence type="predicted"/>
<keyword evidence="1" id="KW-0472">Membrane</keyword>
<evidence type="ECO:0000256" key="1">
    <source>
        <dbReference type="SAM" id="Phobius"/>
    </source>
</evidence>
<dbReference type="RefSeq" id="WP_147839131.1">
    <property type="nucleotide sequence ID" value="NZ_JBOZJY010000011.1"/>
</dbReference>
<dbReference type="EMBL" id="SPSG01002003">
    <property type="protein sequence ID" value="TFU95803.1"/>
    <property type="molecule type" value="Genomic_DNA"/>
</dbReference>